<dbReference type="FunFam" id="3.20.20.30:FF:000002">
    <property type="entry name" value="LLM class flavin-dependent oxidoreductase"/>
    <property type="match status" value="1"/>
</dbReference>
<dbReference type="RefSeq" id="WP_269926919.1">
    <property type="nucleotide sequence ID" value="NZ_JAMKBJ010000010.1"/>
</dbReference>
<accession>A0A9X3LH70</accession>
<dbReference type="NCBIfam" id="TIGR03558">
    <property type="entry name" value="oxido_grp_1"/>
    <property type="match status" value="1"/>
</dbReference>
<keyword evidence="4" id="KW-1185">Reference proteome</keyword>
<evidence type="ECO:0000313" key="3">
    <source>
        <dbReference type="EMBL" id="MCZ8537851.1"/>
    </source>
</evidence>
<reference evidence="3" key="1">
    <citation type="submission" date="2022-05" db="EMBL/GenBank/DDBJ databases">
        <authorList>
            <person name="Colautti A."/>
            <person name="Iacumin L."/>
        </authorList>
    </citation>
    <scope>NUCLEOTIDE SEQUENCE</scope>
    <source>
        <strain evidence="3">SK 55</strain>
    </source>
</reference>
<dbReference type="PANTHER" id="PTHR30137">
    <property type="entry name" value="LUCIFERASE-LIKE MONOOXYGENASE"/>
    <property type="match status" value="1"/>
</dbReference>
<dbReference type="CDD" id="cd00347">
    <property type="entry name" value="Flavin_utilizing_monoxygenases"/>
    <property type="match status" value="1"/>
</dbReference>
<feature type="domain" description="Luciferase-like" evidence="2">
    <location>
        <begin position="15"/>
        <end position="259"/>
    </location>
</feature>
<dbReference type="PANTHER" id="PTHR30137:SF6">
    <property type="entry name" value="LUCIFERASE-LIKE MONOOXYGENASE"/>
    <property type="match status" value="1"/>
</dbReference>
<dbReference type="InterPro" id="IPR050766">
    <property type="entry name" value="Bact_Lucif_Oxidored"/>
</dbReference>
<dbReference type="EMBL" id="JAMKBJ010000010">
    <property type="protein sequence ID" value="MCZ8537851.1"/>
    <property type="molecule type" value="Genomic_DNA"/>
</dbReference>
<dbReference type="Gene3D" id="3.20.20.30">
    <property type="entry name" value="Luciferase-like domain"/>
    <property type="match status" value="1"/>
</dbReference>
<evidence type="ECO:0000259" key="2">
    <source>
        <dbReference type="Pfam" id="PF00296"/>
    </source>
</evidence>
<dbReference type="GO" id="GO:0005829">
    <property type="term" value="C:cytosol"/>
    <property type="evidence" value="ECO:0007669"/>
    <property type="project" value="TreeGrafter"/>
</dbReference>
<dbReference type="Pfam" id="PF00296">
    <property type="entry name" value="Bac_luciferase"/>
    <property type="match status" value="1"/>
</dbReference>
<gene>
    <name evidence="3" type="ORF">M9R32_11715</name>
</gene>
<evidence type="ECO:0000256" key="1">
    <source>
        <dbReference type="ARBA" id="ARBA00007789"/>
    </source>
</evidence>
<sequence>MMTVNKKSIPVSVLDLVAVLEGQTHKQAIGNLVSLAQHTEKLGYQRYWLTEHHNMPAVISSATSVLIGHVLENTQSIRVGSGGIMLPNHAPLVVAEQFGTLEAIYPKRVDLGLGRAPGTDMRTAHALRRTTQETAFAFPQDVVELQQYFKSMEHQGEVRAFPGVDADVPIYILGSSTSSASLAARLGLPYAFAAHFAPAQLEQALQIYRNQFTPSEYLSEPYVMVCVNVVAADTNEEAAKLSTSTDRFYLNVVRRTEEFLKPPVESMDGLWNSFEESAVRSMSAYSFKGDKNAIQQQLKKFQDTFQVDELMAVTYIYDQQARKRSYEILKEAVDEL</sequence>
<comment type="caution">
    <text evidence="3">The sequence shown here is derived from an EMBL/GenBank/DDBJ whole genome shotgun (WGS) entry which is preliminary data.</text>
</comment>
<dbReference type="InterPro" id="IPR011251">
    <property type="entry name" value="Luciferase-like_dom"/>
</dbReference>
<dbReference type="AlphaFoldDB" id="A0A9X3LH70"/>
<proteinExistence type="predicted"/>
<dbReference type="GO" id="GO:0016705">
    <property type="term" value="F:oxidoreductase activity, acting on paired donors, with incorporation or reduction of molecular oxygen"/>
    <property type="evidence" value="ECO:0007669"/>
    <property type="project" value="InterPro"/>
</dbReference>
<evidence type="ECO:0000313" key="4">
    <source>
        <dbReference type="Proteomes" id="UP001152173"/>
    </source>
</evidence>
<dbReference type="InterPro" id="IPR036661">
    <property type="entry name" value="Luciferase-like_sf"/>
</dbReference>
<comment type="similarity">
    <text evidence="1">To bacterial alkanal monooxygenase alpha and beta chains.</text>
</comment>
<dbReference type="Proteomes" id="UP001152173">
    <property type="component" value="Unassembled WGS sequence"/>
</dbReference>
<protein>
    <submittedName>
        <fullName evidence="3">LLM class flavin-dependent oxidoreductase</fullName>
    </submittedName>
</protein>
<organism evidence="3 4">
    <name type="scientific">Paenisporosarcina quisquiliarum</name>
    <dbReference type="NCBI Taxonomy" id="365346"/>
    <lineage>
        <taxon>Bacteria</taxon>
        <taxon>Bacillati</taxon>
        <taxon>Bacillota</taxon>
        <taxon>Bacilli</taxon>
        <taxon>Bacillales</taxon>
        <taxon>Caryophanaceae</taxon>
        <taxon>Paenisporosarcina</taxon>
    </lineage>
</organism>
<dbReference type="InterPro" id="IPR019949">
    <property type="entry name" value="CmoO-like"/>
</dbReference>
<name>A0A9X3LH70_9BACL</name>
<dbReference type="SUPFAM" id="SSF51679">
    <property type="entry name" value="Bacterial luciferase-like"/>
    <property type="match status" value="1"/>
</dbReference>